<evidence type="ECO:0000313" key="2">
    <source>
        <dbReference type="Proteomes" id="UP000190959"/>
    </source>
</evidence>
<dbReference type="RefSeq" id="WP_078115904.1">
    <property type="nucleotide sequence ID" value="NZ_MWMH01000004.1"/>
</dbReference>
<comment type="caution">
    <text evidence="1">The sequence shown here is derived from an EMBL/GenBank/DDBJ whole genome shotgun (WGS) entry which is preliminary data.</text>
</comment>
<dbReference type="AlphaFoldDB" id="A0A1S9N5V4"/>
<proteinExistence type="predicted"/>
<dbReference type="Proteomes" id="UP000190959">
    <property type="component" value="Unassembled WGS sequence"/>
</dbReference>
<organism evidence="1 2">
    <name type="scientific">Clostridium beijerinckii</name>
    <name type="common">Clostridium MP</name>
    <dbReference type="NCBI Taxonomy" id="1520"/>
    <lineage>
        <taxon>Bacteria</taxon>
        <taxon>Bacillati</taxon>
        <taxon>Bacillota</taxon>
        <taxon>Clostridia</taxon>
        <taxon>Eubacteriales</taxon>
        <taxon>Clostridiaceae</taxon>
        <taxon>Clostridium</taxon>
    </lineage>
</organism>
<reference evidence="1 2" key="1">
    <citation type="submission" date="2017-02" db="EMBL/GenBank/DDBJ databases">
        <title>Genome sequence of Clostridium beijerinckii Br21.</title>
        <authorList>
            <person name="Fonseca B.C."/>
            <person name="Guazzaroni M.E."/>
            <person name="Riano-Pachon D.M."/>
            <person name="Reginatto V."/>
        </authorList>
    </citation>
    <scope>NUCLEOTIDE SEQUENCE [LARGE SCALE GENOMIC DNA]</scope>
    <source>
        <strain evidence="1 2">Br21</strain>
    </source>
</reference>
<dbReference type="InterPro" id="IPR045721">
    <property type="entry name" value="DUF6075"/>
</dbReference>
<gene>
    <name evidence="1" type="ORF">CBEIBR21_13425</name>
</gene>
<protein>
    <submittedName>
        <fullName evidence="1">Uncharacterized protein</fullName>
    </submittedName>
</protein>
<evidence type="ECO:0000313" key="1">
    <source>
        <dbReference type="EMBL" id="OOP72815.1"/>
    </source>
</evidence>
<sequence>MQFLNKDHAVNFNELIQKDNTHPRDTERYSLFYIIAGNEDLFRKRKFLYDFESNGIKANCLDDGNVDLSSSAKALVRLAFNLFNSYEDKYTTPIDIFYSLDDKNYSLAMNSIDIRFGRGIESEKICDMEQENDEEFEI</sequence>
<name>A0A1S9N5V4_CLOBE</name>
<dbReference type="Pfam" id="PF19552">
    <property type="entry name" value="DUF6075"/>
    <property type="match status" value="1"/>
</dbReference>
<dbReference type="EMBL" id="MWMH01000004">
    <property type="protein sequence ID" value="OOP72815.1"/>
    <property type="molecule type" value="Genomic_DNA"/>
</dbReference>
<accession>A0A1S9N5V4</accession>